<name>A0A1P8L6C8_9CAUD</name>
<dbReference type="Proteomes" id="UP000223561">
    <property type="component" value="Segment"/>
</dbReference>
<accession>A0A1P8L6C8</accession>
<organism evidence="1 2">
    <name type="scientific">Staphylococcus phage 3 AJ-2017</name>
    <dbReference type="NCBI Taxonomy" id="1934428"/>
    <lineage>
        <taxon>Viruses</taxon>
        <taxon>Duplodnaviria</taxon>
        <taxon>Heunggongvirae</taxon>
        <taxon>Uroviricota</taxon>
        <taxon>Caudoviricetes</taxon>
        <taxon>Bronfenbrennervirinae</taxon>
        <taxon>Peeveelvirus</taxon>
        <taxon>Peeveelvirus pv3AJ2017</taxon>
    </lineage>
</organism>
<reference evidence="1 2" key="1">
    <citation type="submission" date="2016-05" db="EMBL/GenBank/DDBJ databases">
        <title>Emergence and spread of a new Community-Genotype Methicillin-Resistant Staphylococcus aureus clone in Colombia.</title>
        <authorList>
            <person name="Escobar-Perez J."/>
            <person name="Reyes N."/>
            <person name="Marquez-Ortiz A."/>
            <person name="Rebollo J."/>
            <person name="Pinzon H."/>
            <person name="Tovar C."/>
            <person name="Moreno J.C."/>
            <person name="Corredor Z.R."/>
            <person name="Castro B.C."/>
            <person name="Moncada M.G."/>
            <person name="Vanegas N.G."/>
        </authorList>
    </citation>
    <scope>NUCLEOTIDE SEQUENCE [LARGE SCALE GENOMIC DNA]</scope>
</reference>
<evidence type="ECO:0000313" key="1">
    <source>
        <dbReference type="EMBL" id="APW79856.1"/>
    </source>
</evidence>
<evidence type="ECO:0000313" key="2">
    <source>
        <dbReference type="Proteomes" id="UP000223561"/>
    </source>
</evidence>
<dbReference type="RefSeq" id="YP_009830969.1">
    <property type="nucleotide sequence ID" value="NC_048644.1"/>
</dbReference>
<sequence>MINVTKLIRNAIIANNITDEVNVFNYTIDDHFHEKTDKPIIRIYPLPFNPDTYADDNEISREYHYQIDVWWSQDEPNEQAEKIVELLKVINFQCYYREPLYESDVMSFRHIIRAKGSILSMKLEEN</sequence>
<protein>
    <submittedName>
        <fullName evidence="1">Uncharacterized protein</fullName>
    </submittedName>
</protein>
<dbReference type="KEGG" id="vg:55600905"/>
<proteinExistence type="predicted"/>
<dbReference type="GeneID" id="55600905"/>
<dbReference type="SMR" id="A0A1P8L6C8"/>
<dbReference type="EMBL" id="KX232515">
    <property type="protein sequence ID" value="APW79856.1"/>
    <property type="molecule type" value="Genomic_DNA"/>
</dbReference>
<keyword evidence="2" id="KW-1185">Reference proteome</keyword>